<feature type="compositionally biased region" description="Acidic residues" evidence="3">
    <location>
        <begin position="207"/>
        <end position="216"/>
    </location>
</feature>
<name>A0A0N4V1R4_ENTVE</name>
<dbReference type="Gene3D" id="1.25.40.10">
    <property type="entry name" value="Tetratricopeptide repeat domain"/>
    <property type="match status" value="1"/>
</dbReference>
<evidence type="ECO:0000256" key="2">
    <source>
        <dbReference type="ARBA" id="ARBA00022803"/>
    </source>
</evidence>
<feature type="compositionally biased region" description="Basic and acidic residues" evidence="3">
    <location>
        <begin position="129"/>
        <end position="141"/>
    </location>
</feature>
<dbReference type="OrthoDB" id="5587616at2759"/>
<sequence>MMALVNNPTANNSSEHKKQEFETALAEGKRAFTLNEYQPAADHLSNAAQLSVELFGELDKGVFEPHFYYGKVLLELDRVQKGNLITGPIGGGDTANNEEGCDEQEIDSKTESDTALQSGNQEESAPSRSEQRTEISEREITGLEESEDEQCDKEDENGACVKGEEDEKCVEGADAPDSSVDVRKCSTVNSVDISTAGESNEKKDLEETVTEDDEEAGPLQLAWEVLEVARAVCDRNIEDEGWKEKKIEVLLTLAQCSLESENYEQAVEDLGACLDLAQKTLEPFDRRLAEANYQAGQACCLSGQFRTAASYFLKAKEVLIAKCSYLEQKVSEMKSEGAETVIKEVEELKELIPEINLKIEDCEGSAETEELKKAAMEKLARALAGQQPVESENKRTDVPVDDITELVRKKAVKRSTENEDSDAIKRNKTEDAIPC</sequence>
<keyword evidence="6" id="KW-1185">Reference proteome</keyword>
<feature type="compositionally biased region" description="Basic and acidic residues" evidence="3">
    <location>
        <begin position="414"/>
        <end position="435"/>
    </location>
</feature>
<feature type="compositionally biased region" description="Polar residues" evidence="3">
    <location>
        <begin position="113"/>
        <end position="128"/>
    </location>
</feature>
<dbReference type="PANTHER" id="PTHR15081">
    <property type="entry name" value="NUCLEAR AUTOANTIGENIC SPERM PROTEIN NASP -RELATED"/>
    <property type="match status" value="1"/>
</dbReference>
<proteinExistence type="predicted"/>
<dbReference type="STRING" id="51028.A0A0N4V1R4"/>
<dbReference type="EMBL" id="UXUI01007637">
    <property type="protein sequence ID" value="VDD88469.1"/>
    <property type="molecule type" value="Genomic_DNA"/>
</dbReference>
<reference evidence="7" key="1">
    <citation type="submission" date="2017-02" db="UniProtKB">
        <authorList>
            <consortium name="WormBaseParasite"/>
        </authorList>
    </citation>
    <scope>IDENTIFICATION</scope>
</reference>
<evidence type="ECO:0000256" key="3">
    <source>
        <dbReference type="SAM" id="MobiDB-lite"/>
    </source>
</evidence>
<dbReference type="Proteomes" id="UP000274131">
    <property type="component" value="Unassembled WGS sequence"/>
</dbReference>
<dbReference type="GO" id="GO:0006335">
    <property type="term" value="P:DNA replication-dependent chromatin assembly"/>
    <property type="evidence" value="ECO:0007669"/>
    <property type="project" value="TreeGrafter"/>
</dbReference>
<gene>
    <name evidence="5" type="ORF">EVEC_LOCUS3612</name>
</gene>
<dbReference type="InterPro" id="IPR051730">
    <property type="entry name" value="NASP-like"/>
</dbReference>
<reference evidence="5 6" key="2">
    <citation type="submission" date="2018-10" db="EMBL/GenBank/DDBJ databases">
        <authorList>
            <consortium name="Pathogen Informatics"/>
        </authorList>
    </citation>
    <scope>NUCLEOTIDE SEQUENCE [LARGE SCALE GENOMIC DNA]</scope>
</reference>
<dbReference type="AlphaFoldDB" id="A0A0N4V1R4"/>
<organism evidence="7">
    <name type="scientific">Enterobius vermicularis</name>
    <name type="common">Human pinworm</name>
    <dbReference type="NCBI Taxonomy" id="51028"/>
    <lineage>
        <taxon>Eukaryota</taxon>
        <taxon>Metazoa</taxon>
        <taxon>Ecdysozoa</taxon>
        <taxon>Nematoda</taxon>
        <taxon>Chromadorea</taxon>
        <taxon>Rhabditida</taxon>
        <taxon>Spirurina</taxon>
        <taxon>Oxyuridomorpha</taxon>
        <taxon>Oxyuroidea</taxon>
        <taxon>Oxyuridae</taxon>
        <taxon>Enterobius</taxon>
    </lineage>
</organism>
<evidence type="ECO:0000256" key="1">
    <source>
        <dbReference type="ARBA" id="ARBA00022737"/>
    </source>
</evidence>
<feature type="region of interest" description="Disordered" evidence="3">
    <location>
        <begin position="87"/>
        <end position="181"/>
    </location>
</feature>
<feature type="region of interest" description="Disordered" evidence="3">
    <location>
        <begin position="195"/>
        <end position="216"/>
    </location>
</feature>
<dbReference type="GO" id="GO:0034080">
    <property type="term" value="P:CENP-A containing chromatin assembly"/>
    <property type="evidence" value="ECO:0007669"/>
    <property type="project" value="TreeGrafter"/>
</dbReference>
<protein>
    <submittedName>
        <fullName evidence="7">SHNi-TPR domain-containing protein</fullName>
    </submittedName>
</protein>
<dbReference type="GO" id="GO:0005654">
    <property type="term" value="C:nucleoplasm"/>
    <property type="evidence" value="ECO:0007669"/>
    <property type="project" value="TreeGrafter"/>
</dbReference>
<feature type="compositionally biased region" description="Basic and acidic residues" evidence="3">
    <location>
        <begin position="162"/>
        <end position="171"/>
    </location>
</feature>
<keyword evidence="1" id="KW-0677">Repeat</keyword>
<dbReference type="WBParaSite" id="EVEC_0000390401-mRNA-1">
    <property type="protein sequence ID" value="EVEC_0000390401-mRNA-1"/>
    <property type="gene ID" value="EVEC_0000390401"/>
</dbReference>
<dbReference type="GO" id="GO:0042393">
    <property type="term" value="F:histone binding"/>
    <property type="evidence" value="ECO:0007669"/>
    <property type="project" value="TreeGrafter"/>
</dbReference>
<dbReference type="PANTHER" id="PTHR15081:SF1">
    <property type="entry name" value="NUCLEAR AUTOANTIGENIC SPERM PROTEIN"/>
    <property type="match status" value="1"/>
</dbReference>
<feature type="compositionally biased region" description="Polar residues" evidence="3">
    <location>
        <begin position="1"/>
        <end position="13"/>
    </location>
</feature>
<feature type="region of interest" description="Disordered" evidence="3">
    <location>
        <begin position="411"/>
        <end position="435"/>
    </location>
</feature>
<dbReference type="InterPro" id="IPR019544">
    <property type="entry name" value="Tetratricopeptide_SHNi-TPR_dom"/>
</dbReference>
<evidence type="ECO:0000259" key="4">
    <source>
        <dbReference type="Pfam" id="PF10516"/>
    </source>
</evidence>
<feature type="region of interest" description="Disordered" evidence="3">
    <location>
        <begin position="1"/>
        <end position="20"/>
    </location>
</feature>
<dbReference type="SUPFAM" id="SSF48452">
    <property type="entry name" value="TPR-like"/>
    <property type="match status" value="1"/>
</dbReference>
<evidence type="ECO:0000313" key="6">
    <source>
        <dbReference type="Proteomes" id="UP000274131"/>
    </source>
</evidence>
<feature type="compositionally biased region" description="Acidic residues" evidence="3">
    <location>
        <begin position="142"/>
        <end position="157"/>
    </location>
</feature>
<feature type="domain" description="Tetratricopeptide SHNi-TPR" evidence="4">
    <location>
        <begin position="248"/>
        <end position="283"/>
    </location>
</feature>
<accession>A0A0N4V1R4</accession>
<evidence type="ECO:0000313" key="5">
    <source>
        <dbReference type="EMBL" id="VDD88469.1"/>
    </source>
</evidence>
<dbReference type="Pfam" id="PF10516">
    <property type="entry name" value="SHNi-TPR"/>
    <property type="match status" value="1"/>
</dbReference>
<evidence type="ECO:0000313" key="7">
    <source>
        <dbReference type="WBParaSite" id="EVEC_0000390401-mRNA-1"/>
    </source>
</evidence>
<dbReference type="InterPro" id="IPR011990">
    <property type="entry name" value="TPR-like_helical_dom_sf"/>
</dbReference>
<keyword evidence="2" id="KW-0802">TPR repeat</keyword>